<dbReference type="PANTHER" id="PTHR12286">
    <property type="entry name" value="SACCHAROPINE DEHYDROGENASE-LIKE OXIDOREDUCTASE"/>
    <property type="match status" value="1"/>
</dbReference>
<dbReference type="SUPFAM" id="SSF51735">
    <property type="entry name" value="NAD(P)-binding Rossmann-fold domains"/>
    <property type="match status" value="1"/>
</dbReference>
<sequence>MSERLDIILFGATGLTGKNCLKYLYKFTKLHGRSLTWGVAGRSKVKLETVLEECVPQTGQDLTKIPIIVADVNDSDSLNKMTSQTRLIINCCGPFDIYGEAVIIACLETGTHHIDVAGETFFMENMQYKYNRLAAQAGIYVVSACGVDSIPADLGIVFLQQNFKGTLNSVEWYVRLAEKEPKSPGPLLNFTTWESAIEGIGKLPQISTLRKKLFKKKIPNYEPPLSLRPQMYKSDLAKAWLVPFLGADRAVVNRTQRYFYEHKNKRPIQVNPYKAVGSAASVQFINFYKNIILFLVKYKYGRKLLLSFPSFFTAGMFGFENPSDEKNAKISYDIVFHGVGWDEEIPPSDTSFRNPPNKSIIGHVSGMNPGYGLTCICVTLSAIVLLTEPKNMPEEGGVYTPGAAFAKTSLVKQLNEHGVTFEIKSKM</sequence>
<keyword evidence="4" id="KW-1185">Reference proteome</keyword>
<proteinExistence type="inferred from homology"/>
<protein>
    <recommendedName>
        <fullName evidence="2">Saccharopine dehydrogenase NADP binding domain-containing protein</fullName>
    </recommendedName>
</protein>
<dbReference type="PANTHER" id="PTHR12286:SF5">
    <property type="entry name" value="SACCHAROPINE DEHYDROGENASE-LIKE OXIDOREDUCTASE"/>
    <property type="match status" value="1"/>
</dbReference>
<evidence type="ECO:0000313" key="4">
    <source>
        <dbReference type="Proteomes" id="UP001329430"/>
    </source>
</evidence>
<feature type="domain" description="Saccharopine dehydrogenase NADP binding" evidence="2">
    <location>
        <begin position="7"/>
        <end position="142"/>
    </location>
</feature>
<gene>
    <name evidence="3" type="ORF">RI129_004818</name>
</gene>
<dbReference type="GO" id="GO:0005739">
    <property type="term" value="C:mitochondrion"/>
    <property type="evidence" value="ECO:0007669"/>
    <property type="project" value="TreeGrafter"/>
</dbReference>
<dbReference type="GO" id="GO:0005886">
    <property type="term" value="C:plasma membrane"/>
    <property type="evidence" value="ECO:0007669"/>
    <property type="project" value="TreeGrafter"/>
</dbReference>
<comment type="similarity">
    <text evidence="1">Belongs to the saccharopine dehydrogenase family.</text>
</comment>
<reference evidence="3 4" key="1">
    <citation type="journal article" date="2024" name="Insects">
        <title>An Improved Chromosome-Level Genome Assembly of the Firefly Pyrocoelia pectoralis.</title>
        <authorList>
            <person name="Fu X."/>
            <person name="Meyer-Rochow V.B."/>
            <person name="Ballantyne L."/>
            <person name="Zhu X."/>
        </authorList>
    </citation>
    <scope>NUCLEOTIDE SEQUENCE [LARGE SCALE GENOMIC DNA]</scope>
    <source>
        <strain evidence="3">XCY_ONT2</strain>
    </source>
</reference>
<name>A0AAN7VM83_9COLE</name>
<dbReference type="GO" id="GO:0005811">
    <property type="term" value="C:lipid droplet"/>
    <property type="evidence" value="ECO:0007669"/>
    <property type="project" value="TreeGrafter"/>
</dbReference>
<dbReference type="Proteomes" id="UP001329430">
    <property type="component" value="Chromosome 3"/>
</dbReference>
<evidence type="ECO:0000256" key="1">
    <source>
        <dbReference type="ARBA" id="ARBA00038048"/>
    </source>
</evidence>
<dbReference type="InterPro" id="IPR005097">
    <property type="entry name" value="Sacchrp_dh_NADP-bd"/>
</dbReference>
<dbReference type="AlphaFoldDB" id="A0AAN7VM83"/>
<dbReference type="Gene3D" id="3.40.50.720">
    <property type="entry name" value="NAD(P)-binding Rossmann-like Domain"/>
    <property type="match status" value="1"/>
</dbReference>
<dbReference type="Pfam" id="PF03435">
    <property type="entry name" value="Sacchrp_dh_NADP"/>
    <property type="match status" value="1"/>
</dbReference>
<dbReference type="FunFam" id="3.40.50.720:FF:000178">
    <property type="entry name" value="Saccharopine dehydrogenase-like oxidoreductase"/>
    <property type="match status" value="1"/>
</dbReference>
<evidence type="ECO:0000259" key="2">
    <source>
        <dbReference type="Pfam" id="PF03435"/>
    </source>
</evidence>
<dbReference type="InterPro" id="IPR051276">
    <property type="entry name" value="Saccharopine_DH-like_oxidrdct"/>
</dbReference>
<dbReference type="EMBL" id="JAVRBK010000003">
    <property type="protein sequence ID" value="KAK5646354.1"/>
    <property type="molecule type" value="Genomic_DNA"/>
</dbReference>
<comment type="caution">
    <text evidence="3">The sequence shown here is derived from an EMBL/GenBank/DDBJ whole genome shotgun (WGS) entry which is preliminary data.</text>
</comment>
<organism evidence="3 4">
    <name type="scientific">Pyrocoelia pectoralis</name>
    <dbReference type="NCBI Taxonomy" id="417401"/>
    <lineage>
        <taxon>Eukaryota</taxon>
        <taxon>Metazoa</taxon>
        <taxon>Ecdysozoa</taxon>
        <taxon>Arthropoda</taxon>
        <taxon>Hexapoda</taxon>
        <taxon>Insecta</taxon>
        <taxon>Pterygota</taxon>
        <taxon>Neoptera</taxon>
        <taxon>Endopterygota</taxon>
        <taxon>Coleoptera</taxon>
        <taxon>Polyphaga</taxon>
        <taxon>Elateriformia</taxon>
        <taxon>Elateroidea</taxon>
        <taxon>Lampyridae</taxon>
        <taxon>Lampyrinae</taxon>
        <taxon>Pyrocoelia</taxon>
    </lineage>
</organism>
<accession>A0AAN7VM83</accession>
<evidence type="ECO:0000313" key="3">
    <source>
        <dbReference type="EMBL" id="KAK5646354.1"/>
    </source>
</evidence>
<dbReference type="GO" id="GO:0009247">
    <property type="term" value="P:glycolipid biosynthetic process"/>
    <property type="evidence" value="ECO:0007669"/>
    <property type="project" value="TreeGrafter"/>
</dbReference>
<dbReference type="InterPro" id="IPR036291">
    <property type="entry name" value="NAD(P)-bd_dom_sf"/>
</dbReference>